<name>A0A4Q4SMR2_9PLEO</name>
<dbReference type="Proteomes" id="UP000293823">
    <property type="component" value="Unassembled WGS sequence"/>
</dbReference>
<dbReference type="OrthoDB" id="3679771at2759"/>
<dbReference type="AlphaFoldDB" id="A0A4Q4SMR2"/>
<feature type="region of interest" description="Disordered" evidence="1">
    <location>
        <begin position="269"/>
        <end position="295"/>
    </location>
</feature>
<proteinExistence type="predicted"/>
<evidence type="ECO:0000313" key="2">
    <source>
        <dbReference type="EMBL" id="RYO71901.1"/>
    </source>
</evidence>
<keyword evidence="3" id="KW-1185">Reference proteome</keyword>
<protein>
    <submittedName>
        <fullName evidence="2">Uncharacterized protein</fullName>
    </submittedName>
</protein>
<evidence type="ECO:0000313" key="3">
    <source>
        <dbReference type="Proteomes" id="UP000293823"/>
    </source>
</evidence>
<dbReference type="EMBL" id="PEJP01000005">
    <property type="protein sequence ID" value="RYO71901.1"/>
    <property type="molecule type" value="Genomic_DNA"/>
</dbReference>
<sequence length="295" mass="33596">MAIKVTLHCPSTEKTKKDFIIQNPDKHFNLLYDIRSIFRTNYAAVYDIRAKPIDNLRNCVSGQIVQVAISRDETMKYYKPWNCIMYNGEDSANVDWMTDGVGLAWEDLTDQQRCAHITCVSSAGANPGGFVQTNTIRITRPYATVQKEVQEILTSDSEQMCTQHDVGTAIFYNWNWKWEVFLRASMMPDDSKDMSPKVLSLLTVLSSFTHGSARKVRAYIIEAVKARLAEPGDGGTKDPLLQEEDIVHVISTLFEKAVSPKAKDYLAEENKVKERARKETWSMSRRPEGTRKEKT</sequence>
<comment type="caution">
    <text evidence="2">The sequence shown here is derived from an EMBL/GenBank/DDBJ whole genome shotgun (WGS) entry which is preliminary data.</text>
</comment>
<accession>A0A4Q4SMR2</accession>
<reference evidence="3" key="1">
    <citation type="journal article" date="2019" name="bioRxiv">
        <title>Genomics, evolutionary history and diagnostics of the Alternaria alternata species group including apple and Asian pear pathotypes.</title>
        <authorList>
            <person name="Armitage A.D."/>
            <person name="Cockerton H.M."/>
            <person name="Sreenivasaprasad S."/>
            <person name="Woodhall J.W."/>
            <person name="Lane C.R."/>
            <person name="Harrison R.J."/>
            <person name="Clarkson J.P."/>
        </authorList>
    </citation>
    <scope>NUCLEOTIDE SEQUENCE [LARGE SCALE GENOMIC DNA]</scope>
    <source>
        <strain evidence="3">RGR 97.0016</strain>
    </source>
</reference>
<evidence type="ECO:0000256" key="1">
    <source>
        <dbReference type="SAM" id="MobiDB-lite"/>
    </source>
</evidence>
<gene>
    <name evidence="2" type="ORF">AA0113_g1694</name>
</gene>
<organism evidence="2 3">
    <name type="scientific">Alternaria arborescens</name>
    <dbReference type="NCBI Taxonomy" id="156630"/>
    <lineage>
        <taxon>Eukaryota</taxon>
        <taxon>Fungi</taxon>
        <taxon>Dikarya</taxon>
        <taxon>Ascomycota</taxon>
        <taxon>Pezizomycotina</taxon>
        <taxon>Dothideomycetes</taxon>
        <taxon>Pleosporomycetidae</taxon>
        <taxon>Pleosporales</taxon>
        <taxon>Pleosporineae</taxon>
        <taxon>Pleosporaceae</taxon>
        <taxon>Alternaria</taxon>
        <taxon>Alternaria sect. Alternaria</taxon>
    </lineage>
</organism>